<keyword evidence="5" id="KW-1185">Reference proteome</keyword>
<reference evidence="4" key="1">
    <citation type="submission" date="2023-11" db="EMBL/GenBank/DDBJ databases">
        <authorList>
            <person name="Alioto T."/>
            <person name="Alioto T."/>
            <person name="Gomez Garrido J."/>
        </authorList>
    </citation>
    <scope>NUCLEOTIDE SEQUENCE</scope>
</reference>
<evidence type="ECO:0000256" key="2">
    <source>
        <dbReference type="ARBA" id="ARBA00022857"/>
    </source>
</evidence>
<accession>A0AAI8YS98</accession>
<proteinExistence type="inferred from homology"/>
<protein>
    <submittedName>
        <fullName evidence="4">Alcohol dehydrogenase</fullName>
    </submittedName>
</protein>
<evidence type="ECO:0000256" key="1">
    <source>
        <dbReference type="ARBA" id="ARBA00006484"/>
    </source>
</evidence>
<keyword evidence="2" id="KW-0521">NADP</keyword>
<dbReference type="AlphaFoldDB" id="A0AAI8YS98"/>
<dbReference type="Pfam" id="PF13561">
    <property type="entry name" value="adh_short_C2"/>
    <property type="match status" value="1"/>
</dbReference>
<evidence type="ECO:0000313" key="4">
    <source>
        <dbReference type="EMBL" id="CAK3813664.1"/>
    </source>
</evidence>
<dbReference type="PRINTS" id="PR00081">
    <property type="entry name" value="GDHRDH"/>
</dbReference>
<dbReference type="InterPro" id="IPR036291">
    <property type="entry name" value="NAD(P)-bd_dom_sf"/>
</dbReference>
<comment type="caution">
    <text evidence="4">The sequence shown here is derived from an EMBL/GenBank/DDBJ whole genome shotgun (WGS) entry which is preliminary data.</text>
</comment>
<dbReference type="PANTHER" id="PTHR43008:SF10">
    <property type="entry name" value="CHAIN DEHYDROGENASE_OXIDOREDUCTASE, PUTATIVE (AFU_ORTHOLOGUE AFUA_2G15740)-RELATED"/>
    <property type="match status" value="1"/>
</dbReference>
<dbReference type="PRINTS" id="PR00080">
    <property type="entry name" value="SDRFAMILY"/>
</dbReference>
<dbReference type="InterPro" id="IPR020904">
    <property type="entry name" value="Sc_DH/Rdtase_CS"/>
</dbReference>
<dbReference type="Gene3D" id="3.40.50.720">
    <property type="entry name" value="NAD(P)-binding Rossmann-like Domain"/>
    <property type="match status" value="1"/>
</dbReference>
<evidence type="ECO:0000256" key="3">
    <source>
        <dbReference type="ARBA" id="ARBA00023002"/>
    </source>
</evidence>
<evidence type="ECO:0000313" key="5">
    <source>
        <dbReference type="Proteomes" id="UP001296104"/>
    </source>
</evidence>
<dbReference type="GO" id="GO:0050664">
    <property type="term" value="F:oxidoreductase activity, acting on NAD(P)H, oxygen as acceptor"/>
    <property type="evidence" value="ECO:0007669"/>
    <property type="project" value="TreeGrafter"/>
</dbReference>
<name>A0AAI8YS98_9PEZI</name>
<sequence length="290" mass="32135">MLSRTRPGLAAVHGGTALPLGPTRLVQFVLSMMPSVISRSFSELQHAVKPRPFERMRLDDKVIVVTVYCLDCKREPSDQFYASQAYYPKHFGGSLNYERVNVLDAQEMHEVFAAIAAKHQRMDGLVAAAGIQYVKPFIEYPAEEATRMMDINFRGVFLGYQAAACQMQKYDTPGSLVSIASMSGTIANKGLNCCVYNSSKAAVIQLNKNLAMELSPIRCNSVSPGNILTPMVEKNFQEQPELKTMWENGNMLGRISTPEEYREMVVLLLSRAGSFTNGANIIIDGGYTAW</sequence>
<dbReference type="Proteomes" id="UP001296104">
    <property type="component" value="Unassembled WGS sequence"/>
</dbReference>
<dbReference type="EMBL" id="CAVMBE010000004">
    <property type="protein sequence ID" value="CAK3813664.1"/>
    <property type="molecule type" value="Genomic_DNA"/>
</dbReference>
<keyword evidence="3" id="KW-0560">Oxidoreductase</keyword>
<dbReference type="SUPFAM" id="SSF51735">
    <property type="entry name" value="NAD(P)-binding Rossmann-fold domains"/>
    <property type="match status" value="1"/>
</dbReference>
<dbReference type="PROSITE" id="PS00061">
    <property type="entry name" value="ADH_SHORT"/>
    <property type="match status" value="1"/>
</dbReference>
<comment type="similarity">
    <text evidence="1">Belongs to the short-chain dehydrogenases/reductases (SDR) family.</text>
</comment>
<dbReference type="GO" id="GO:0016616">
    <property type="term" value="F:oxidoreductase activity, acting on the CH-OH group of donors, NAD or NADP as acceptor"/>
    <property type="evidence" value="ECO:0007669"/>
    <property type="project" value="UniProtKB-ARBA"/>
</dbReference>
<gene>
    <name evidence="4" type="ORF">LECACI_7A001066</name>
</gene>
<dbReference type="InterPro" id="IPR002347">
    <property type="entry name" value="SDR_fam"/>
</dbReference>
<dbReference type="PANTHER" id="PTHR43008">
    <property type="entry name" value="BENZIL REDUCTASE"/>
    <property type="match status" value="1"/>
</dbReference>
<organism evidence="4 5">
    <name type="scientific">Lecanosticta acicola</name>
    <dbReference type="NCBI Taxonomy" id="111012"/>
    <lineage>
        <taxon>Eukaryota</taxon>
        <taxon>Fungi</taxon>
        <taxon>Dikarya</taxon>
        <taxon>Ascomycota</taxon>
        <taxon>Pezizomycotina</taxon>
        <taxon>Dothideomycetes</taxon>
        <taxon>Dothideomycetidae</taxon>
        <taxon>Mycosphaerellales</taxon>
        <taxon>Mycosphaerellaceae</taxon>
        <taxon>Lecanosticta</taxon>
    </lineage>
</organism>